<dbReference type="SUPFAM" id="SSF103473">
    <property type="entry name" value="MFS general substrate transporter"/>
    <property type="match status" value="1"/>
</dbReference>
<feature type="transmembrane region" description="Helical" evidence="6">
    <location>
        <begin position="547"/>
        <end position="566"/>
    </location>
</feature>
<evidence type="ECO:0000256" key="2">
    <source>
        <dbReference type="ARBA" id="ARBA00022448"/>
    </source>
</evidence>
<keyword evidence="3 6" id="KW-0812">Transmembrane</keyword>
<dbReference type="PANTHER" id="PTHR19432">
    <property type="entry name" value="SUGAR TRANSPORTER"/>
    <property type="match status" value="1"/>
</dbReference>
<evidence type="ECO:0000256" key="6">
    <source>
        <dbReference type="SAM" id="Phobius"/>
    </source>
</evidence>
<evidence type="ECO:0000256" key="5">
    <source>
        <dbReference type="ARBA" id="ARBA00023136"/>
    </source>
</evidence>
<feature type="transmembrane region" description="Helical" evidence="6">
    <location>
        <begin position="204"/>
        <end position="224"/>
    </location>
</feature>
<feature type="transmembrane region" description="Helical" evidence="6">
    <location>
        <begin position="58"/>
        <end position="79"/>
    </location>
</feature>
<keyword evidence="8" id="KW-1185">Reference proteome</keyword>
<dbReference type="Proteomes" id="UP000606974">
    <property type="component" value="Unassembled WGS sequence"/>
</dbReference>
<dbReference type="GO" id="GO:0005886">
    <property type="term" value="C:plasma membrane"/>
    <property type="evidence" value="ECO:0007669"/>
    <property type="project" value="TreeGrafter"/>
</dbReference>
<keyword evidence="5 6" id="KW-0472">Membrane</keyword>
<protein>
    <recommendedName>
        <fullName evidence="9">Major facilitator superfamily (MFS) profile domain-containing protein</fullName>
    </recommendedName>
</protein>
<dbReference type="Gene3D" id="1.20.1250.20">
    <property type="entry name" value="MFS general substrate transporter like domains"/>
    <property type="match status" value="1"/>
</dbReference>
<dbReference type="PANTHER" id="PTHR19432:SF76">
    <property type="entry name" value="TRANSPORTER, PUTATIVE (EUROFUNG)-RELATED"/>
    <property type="match status" value="1"/>
</dbReference>
<gene>
    <name evidence="7" type="ORF">GJ744_006031</name>
</gene>
<keyword evidence="4 6" id="KW-1133">Transmembrane helix</keyword>
<comment type="subcellular location">
    <subcellularLocation>
        <location evidence="1">Membrane</location>
        <topology evidence="1">Multi-pass membrane protein</topology>
    </subcellularLocation>
</comment>
<dbReference type="OrthoDB" id="28755at2759"/>
<sequence length="582" mass="62945">MHQASSWSGTPSIRGSTESLRMILLTFSLMGVTIVWGVEITYCTPYLLKLGLSKSDMSLIWVVGILSNLIIVPVVGAIADKSTSRWGRRRPFMIGGAVAGGIALLLFGWAEAVVGYLVPGEPLKSRSTIAVAVLSMYTIDFALNTVGSSSRSLIVDTLPSSQQQAGSAWASRMAAAGHLLGYFIGSLDIVSILGSGFGGSQFRSMILVAVVTLNFAIGVTCVAVSERRLMPSASSQAKPTFTVLTELFQHAIDLPPRMQSICWIQFWSWVGFFPFMIYSSTWVGETYYRYELPASGPALGSHDVLSQVGRLGSLSMVMMSTVQLTAAVILPYMVESPKGAPGTASFTPRLSEGLSKAFEGVSLHVSKFRPNLVTTWMIGELLFASIMFCAPMVRSLVFAMAIVAAAGVPWCLASWAPFAEMGVEINNMGGLEDSTMMTTSGTYQTVLVEDPVEINDIDLEREVLHRRRHSGSLLRPELALTEHEDTLTRGQAGIYMGVLNACSTLPQLLGTFVCWVVFSILEPGKDDVSDADPDHKWLDVRKDAPNPIGVCFFFGGSLALVAAECMRRLRSRDKALDACPAQ</sequence>
<dbReference type="Pfam" id="PF13347">
    <property type="entry name" value="MFS_2"/>
    <property type="match status" value="1"/>
</dbReference>
<feature type="transmembrane region" description="Helical" evidence="6">
    <location>
        <begin position="308"/>
        <end position="330"/>
    </location>
</feature>
<evidence type="ECO:0000256" key="4">
    <source>
        <dbReference type="ARBA" id="ARBA00022989"/>
    </source>
</evidence>
<organism evidence="7 8">
    <name type="scientific">Endocarpon pusillum</name>
    <dbReference type="NCBI Taxonomy" id="364733"/>
    <lineage>
        <taxon>Eukaryota</taxon>
        <taxon>Fungi</taxon>
        <taxon>Dikarya</taxon>
        <taxon>Ascomycota</taxon>
        <taxon>Pezizomycotina</taxon>
        <taxon>Eurotiomycetes</taxon>
        <taxon>Chaetothyriomycetidae</taxon>
        <taxon>Verrucariales</taxon>
        <taxon>Verrucariaceae</taxon>
        <taxon>Endocarpon</taxon>
    </lineage>
</organism>
<name>A0A8H7AT44_9EURO</name>
<evidence type="ECO:0000313" key="8">
    <source>
        <dbReference type="Proteomes" id="UP000606974"/>
    </source>
</evidence>
<reference evidence="7" key="1">
    <citation type="submission" date="2020-02" db="EMBL/GenBank/DDBJ databases">
        <authorList>
            <person name="Palmer J.M."/>
        </authorList>
    </citation>
    <scope>NUCLEOTIDE SEQUENCE</scope>
    <source>
        <strain evidence="7">EPUS1.4</strain>
        <tissue evidence="7">Thallus</tissue>
    </source>
</reference>
<feature type="transmembrane region" description="Helical" evidence="6">
    <location>
        <begin position="91"/>
        <end position="109"/>
    </location>
</feature>
<evidence type="ECO:0000313" key="7">
    <source>
        <dbReference type="EMBL" id="KAF7510665.1"/>
    </source>
</evidence>
<feature type="transmembrane region" description="Helical" evidence="6">
    <location>
        <begin position="266"/>
        <end position="288"/>
    </location>
</feature>
<keyword evidence="2" id="KW-0813">Transport</keyword>
<evidence type="ECO:0008006" key="9">
    <source>
        <dbReference type="Google" id="ProtNLM"/>
    </source>
</evidence>
<feature type="transmembrane region" description="Helical" evidence="6">
    <location>
        <begin position="498"/>
        <end position="521"/>
    </location>
</feature>
<dbReference type="AlphaFoldDB" id="A0A8H7AT44"/>
<feature type="transmembrane region" description="Helical" evidence="6">
    <location>
        <begin position="399"/>
        <end position="418"/>
    </location>
</feature>
<accession>A0A8H7AT44</accession>
<feature type="transmembrane region" description="Helical" evidence="6">
    <location>
        <begin position="372"/>
        <end position="393"/>
    </location>
</feature>
<dbReference type="InterPro" id="IPR036259">
    <property type="entry name" value="MFS_trans_sf"/>
</dbReference>
<evidence type="ECO:0000256" key="3">
    <source>
        <dbReference type="ARBA" id="ARBA00022692"/>
    </source>
</evidence>
<feature type="transmembrane region" description="Helical" evidence="6">
    <location>
        <begin position="179"/>
        <end position="198"/>
    </location>
</feature>
<feature type="transmembrane region" description="Helical" evidence="6">
    <location>
        <begin position="20"/>
        <end position="38"/>
    </location>
</feature>
<dbReference type="EMBL" id="JAACFV010000027">
    <property type="protein sequence ID" value="KAF7510665.1"/>
    <property type="molecule type" value="Genomic_DNA"/>
</dbReference>
<dbReference type="GO" id="GO:0008506">
    <property type="term" value="F:sucrose:proton symporter activity"/>
    <property type="evidence" value="ECO:0007669"/>
    <property type="project" value="TreeGrafter"/>
</dbReference>
<comment type="caution">
    <text evidence="7">The sequence shown here is derived from an EMBL/GenBank/DDBJ whole genome shotgun (WGS) entry which is preliminary data.</text>
</comment>
<proteinExistence type="predicted"/>
<feature type="transmembrane region" description="Helical" evidence="6">
    <location>
        <begin position="129"/>
        <end position="146"/>
    </location>
</feature>
<evidence type="ECO:0000256" key="1">
    <source>
        <dbReference type="ARBA" id="ARBA00004141"/>
    </source>
</evidence>